<dbReference type="Proteomes" id="UP000000305">
    <property type="component" value="Unassembled WGS sequence"/>
</dbReference>
<feature type="compositionally biased region" description="Basic and acidic residues" evidence="1">
    <location>
        <begin position="10"/>
        <end position="22"/>
    </location>
</feature>
<protein>
    <submittedName>
        <fullName evidence="2">Uncharacterized protein</fullName>
    </submittedName>
</protein>
<feature type="region of interest" description="Disordered" evidence="1">
    <location>
        <begin position="137"/>
        <end position="183"/>
    </location>
</feature>
<dbReference type="InParanoid" id="E9I0G4"/>
<dbReference type="OrthoDB" id="1723222at2759"/>
<dbReference type="KEGG" id="dpx:DAPPUDRAFT_270286"/>
<feature type="region of interest" description="Disordered" evidence="1">
    <location>
        <begin position="1"/>
        <end position="22"/>
    </location>
</feature>
<reference evidence="2 3" key="1">
    <citation type="journal article" date="2011" name="Science">
        <title>The ecoresponsive genome of Daphnia pulex.</title>
        <authorList>
            <person name="Colbourne J.K."/>
            <person name="Pfrender M.E."/>
            <person name="Gilbert D."/>
            <person name="Thomas W.K."/>
            <person name="Tucker A."/>
            <person name="Oakley T.H."/>
            <person name="Tokishita S."/>
            <person name="Aerts A."/>
            <person name="Arnold G.J."/>
            <person name="Basu M.K."/>
            <person name="Bauer D.J."/>
            <person name="Caceres C.E."/>
            <person name="Carmel L."/>
            <person name="Casola C."/>
            <person name="Choi J.H."/>
            <person name="Detter J.C."/>
            <person name="Dong Q."/>
            <person name="Dusheyko S."/>
            <person name="Eads B.D."/>
            <person name="Frohlich T."/>
            <person name="Geiler-Samerotte K.A."/>
            <person name="Gerlach D."/>
            <person name="Hatcher P."/>
            <person name="Jogdeo S."/>
            <person name="Krijgsveld J."/>
            <person name="Kriventseva E.V."/>
            <person name="Kultz D."/>
            <person name="Laforsch C."/>
            <person name="Lindquist E."/>
            <person name="Lopez J."/>
            <person name="Manak J.R."/>
            <person name="Muller J."/>
            <person name="Pangilinan J."/>
            <person name="Patwardhan R.P."/>
            <person name="Pitluck S."/>
            <person name="Pritham E.J."/>
            <person name="Rechtsteiner A."/>
            <person name="Rho M."/>
            <person name="Rogozin I.B."/>
            <person name="Sakarya O."/>
            <person name="Salamov A."/>
            <person name="Schaack S."/>
            <person name="Shapiro H."/>
            <person name="Shiga Y."/>
            <person name="Skalitzky C."/>
            <person name="Smith Z."/>
            <person name="Souvorov A."/>
            <person name="Sung W."/>
            <person name="Tang Z."/>
            <person name="Tsuchiya D."/>
            <person name="Tu H."/>
            <person name="Vos H."/>
            <person name="Wang M."/>
            <person name="Wolf Y.I."/>
            <person name="Yamagata H."/>
            <person name="Yamada T."/>
            <person name="Ye Y."/>
            <person name="Shaw J.R."/>
            <person name="Andrews J."/>
            <person name="Crease T.J."/>
            <person name="Tang H."/>
            <person name="Lucas S.M."/>
            <person name="Robertson H.M."/>
            <person name="Bork P."/>
            <person name="Koonin E.V."/>
            <person name="Zdobnov E.M."/>
            <person name="Grigoriev I.V."/>
            <person name="Lynch M."/>
            <person name="Boore J.L."/>
        </authorList>
    </citation>
    <scope>NUCLEOTIDE SEQUENCE [LARGE SCALE GENOMIC DNA]</scope>
</reference>
<keyword evidence="3" id="KW-1185">Reference proteome</keyword>
<sequence>MDKIVPPAMEARKQARSRQEKTLKSKITYRNIGLKKKVFKPGQVVLQRNLQLATGPGKAMQPKYNGPYVIISIDKDESSALIEHMHTNQQVRAHFSNISLLNYLPQYHRTPGRYDTELLKFIPEKFSYEKYYGKERKRQKRDVTPIVTDRLSQTQGDSLNVNLSLDSDSNPNQSNSGSQHDDQEYNSVELDLDFENSQNSDDNTDDKIPLFMPSILKKKPPQATHQTDQILVPSIIKTTNDSYMANKPHKIILPQIVKTDKTRTSKTKVATPLLVPSIIRNNVEEHEIPKVNARRSERIKKPPDKLQY</sequence>
<organism evidence="2 3">
    <name type="scientific">Daphnia pulex</name>
    <name type="common">Water flea</name>
    <dbReference type="NCBI Taxonomy" id="6669"/>
    <lineage>
        <taxon>Eukaryota</taxon>
        <taxon>Metazoa</taxon>
        <taxon>Ecdysozoa</taxon>
        <taxon>Arthropoda</taxon>
        <taxon>Crustacea</taxon>
        <taxon>Branchiopoda</taxon>
        <taxon>Diplostraca</taxon>
        <taxon>Cladocera</taxon>
        <taxon>Anomopoda</taxon>
        <taxon>Daphniidae</taxon>
        <taxon>Daphnia</taxon>
    </lineage>
</organism>
<accession>E9I0G4</accession>
<gene>
    <name evidence="2" type="ORF">DAPPUDRAFT_270286</name>
</gene>
<evidence type="ECO:0000256" key="1">
    <source>
        <dbReference type="SAM" id="MobiDB-lite"/>
    </source>
</evidence>
<dbReference type="HOGENOM" id="CLU_903875_0_0_1"/>
<feature type="compositionally biased region" description="Low complexity" evidence="1">
    <location>
        <begin position="157"/>
        <end position="178"/>
    </location>
</feature>
<proteinExistence type="predicted"/>
<dbReference type="eggNOG" id="ENOG502TKM8">
    <property type="taxonomic scope" value="Eukaryota"/>
</dbReference>
<dbReference type="AlphaFoldDB" id="E9I0G4"/>
<name>E9I0G4_DAPPU</name>
<evidence type="ECO:0000313" key="3">
    <source>
        <dbReference type="Proteomes" id="UP000000305"/>
    </source>
</evidence>
<dbReference type="EMBL" id="GL733536">
    <property type="protein sequence ID" value="EFX62515.1"/>
    <property type="molecule type" value="Genomic_DNA"/>
</dbReference>
<evidence type="ECO:0000313" key="2">
    <source>
        <dbReference type="EMBL" id="EFX62515.1"/>
    </source>
</evidence>